<organism evidence="2 3">
    <name type="scientific">Symbiodinium natans</name>
    <dbReference type="NCBI Taxonomy" id="878477"/>
    <lineage>
        <taxon>Eukaryota</taxon>
        <taxon>Sar</taxon>
        <taxon>Alveolata</taxon>
        <taxon>Dinophyceae</taxon>
        <taxon>Suessiales</taxon>
        <taxon>Symbiodiniaceae</taxon>
        <taxon>Symbiodinium</taxon>
    </lineage>
</organism>
<name>A0A812IE08_9DINO</name>
<reference evidence="2" key="1">
    <citation type="submission" date="2021-02" db="EMBL/GenBank/DDBJ databases">
        <authorList>
            <person name="Dougan E. K."/>
            <person name="Rhodes N."/>
            <person name="Thang M."/>
            <person name="Chan C."/>
        </authorList>
    </citation>
    <scope>NUCLEOTIDE SEQUENCE</scope>
</reference>
<dbReference type="PANTHER" id="PTHR34203">
    <property type="entry name" value="METHYLTRANSFERASE, FKBM FAMILY PROTEIN"/>
    <property type="match status" value="1"/>
</dbReference>
<dbReference type="Pfam" id="PF05050">
    <property type="entry name" value="Methyltransf_21"/>
    <property type="match status" value="1"/>
</dbReference>
<protein>
    <recommendedName>
        <fullName evidence="1">Methyltransferase FkbM domain-containing protein</fullName>
    </recommendedName>
</protein>
<evidence type="ECO:0000259" key="1">
    <source>
        <dbReference type="Pfam" id="PF05050"/>
    </source>
</evidence>
<dbReference type="SUPFAM" id="SSF53335">
    <property type="entry name" value="S-adenosyl-L-methionine-dependent methyltransferases"/>
    <property type="match status" value="1"/>
</dbReference>
<feature type="domain" description="Methyltransferase FkbM" evidence="1">
    <location>
        <begin position="129"/>
        <end position="287"/>
    </location>
</feature>
<dbReference type="OrthoDB" id="10266892at2759"/>
<gene>
    <name evidence="2" type="ORF">SNAT2548_LOCUS3830</name>
</gene>
<dbReference type="EMBL" id="CAJNDS010000236">
    <property type="protein sequence ID" value="CAE7031867.1"/>
    <property type="molecule type" value="Genomic_DNA"/>
</dbReference>
<comment type="caution">
    <text evidence="2">The sequence shown here is derived from an EMBL/GenBank/DDBJ whole genome shotgun (WGS) entry which is preliminary data.</text>
</comment>
<dbReference type="InterPro" id="IPR006342">
    <property type="entry name" value="FkbM_mtfrase"/>
</dbReference>
<dbReference type="Proteomes" id="UP000604046">
    <property type="component" value="Unassembled WGS sequence"/>
</dbReference>
<dbReference type="Gene3D" id="3.40.50.150">
    <property type="entry name" value="Vaccinia Virus protein VP39"/>
    <property type="match status" value="1"/>
</dbReference>
<proteinExistence type="predicted"/>
<keyword evidence="3" id="KW-1185">Reference proteome</keyword>
<dbReference type="NCBIfam" id="TIGR01444">
    <property type="entry name" value="fkbM_fam"/>
    <property type="match status" value="1"/>
</dbReference>
<accession>A0A812IE08</accession>
<dbReference type="PANTHER" id="PTHR34203:SF15">
    <property type="entry name" value="SLL1173 PROTEIN"/>
    <property type="match status" value="1"/>
</dbReference>
<evidence type="ECO:0000313" key="3">
    <source>
        <dbReference type="Proteomes" id="UP000604046"/>
    </source>
</evidence>
<dbReference type="Gene3D" id="3.60.130.30">
    <property type="match status" value="1"/>
</dbReference>
<dbReference type="AlphaFoldDB" id="A0A812IE08"/>
<sequence>MRSHGPHGLLVEAVKTQQRSSDIAREGWRHYCGSLGNGIQDPAKHSLEFLQEFLALLQSEEILSQNLENVENPEGRLVRSCCPSLGSEQLEILMPESEVSVMKDVVNSNCYGFAPGKACTLCSGDIVLDIGAHVGTASALALKTLGVSVVCVEPHPVTFGLLSSNLASSPRATLVNKALAESCGKRDLYAHRGTNNPSRLFFASLFATRSHADVTIPVECVTLQELITTYSPSVIKIDAEGAERYLASIQDFGVVRRLVAEWDWAHNRHRDMWDDARRALELHGFKLTIRGRMPDFDEHGHAILTDGRLKKRGNTGMIFFAARKVRKGCAQPAPAVSETCEAAGDAAPEGALHVAGAQPDLASQLEALTLEQMEERLVYFGQEVRPVAPTEFFLTGFKERRRGELVRALCEAYKSQARIFQASKGLPLQTEPLSPLSRLLAVLRRVKFEENARPSVNASGYIILRAAQAAKFAESWGDERLLGELWALAGEVLREASPKAAAFHFTALAVTKNFRGSPHVDQNDLSVQYALSTGSFEEGGELCVEENPNLVHVLDTRNRLACIDGRFPHWVSGYTGERFSVIYYRSRGDFDPPILAVHPAC</sequence>
<evidence type="ECO:0000313" key="2">
    <source>
        <dbReference type="EMBL" id="CAE7031867.1"/>
    </source>
</evidence>
<dbReference type="InterPro" id="IPR029063">
    <property type="entry name" value="SAM-dependent_MTases_sf"/>
</dbReference>
<dbReference type="InterPro" id="IPR052514">
    <property type="entry name" value="SAM-dependent_MTase"/>
</dbReference>